<protein>
    <submittedName>
        <fullName evidence="1">Uncharacterized protein</fullName>
    </submittedName>
</protein>
<proteinExistence type="predicted"/>
<dbReference type="EMBL" id="CP023315">
    <property type="protein sequence ID" value="ATC34078.1"/>
    <property type="molecule type" value="Genomic_DNA"/>
</dbReference>
<evidence type="ECO:0000313" key="1">
    <source>
        <dbReference type="EMBL" id="ATC34078.1"/>
    </source>
</evidence>
<dbReference type="RefSeq" id="WP_096053428.1">
    <property type="nucleotide sequence ID" value="NZ_CP023315.3"/>
</dbReference>
<dbReference type="AlphaFoldDB" id="A0A290MYK9"/>
<dbReference type="Proteomes" id="UP000217311">
    <property type="component" value="Chromosome"/>
</dbReference>
<name>A0A290MYK9_CAUVI</name>
<gene>
    <name evidence="1" type="ORF">CA606_18050</name>
</gene>
<evidence type="ECO:0000313" key="2">
    <source>
        <dbReference type="Proteomes" id="UP000217311"/>
    </source>
</evidence>
<organism evidence="1 2">
    <name type="scientific">Caulobacter vibrioides</name>
    <name type="common">Caulobacter crescentus</name>
    <dbReference type="NCBI Taxonomy" id="155892"/>
    <lineage>
        <taxon>Bacteria</taxon>
        <taxon>Pseudomonadati</taxon>
        <taxon>Pseudomonadota</taxon>
        <taxon>Alphaproteobacteria</taxon>
        <taxon>Caulobacterales</taxon>
        <taxon>Caulobacteraceae</taxon>
        <taxon>Caulobacter</taxon>
    </lineage>
</organism>
<reference evidence="2" key="1">
    <citation type="submission" date="2017-09" db="EMBL/GenBank/DDBJ databases">
        <title>Genome evolution observed in wild isolates of Caulobacter crescentus.</title>
        <authorList>
            <person name="Ely B."/>
            <person name="Wilson K."/>
            <person name="Scott D."/>
        </authorList>
    </citation>
    <scope>NUCLEOTIDE SEQUENCE [LARGE SCALE GENOMIC DNA]</scope>
    <source>
        <strain evidence="2">CB13b1a</strain>
    </source>
</reference>
<accession>A0A290MYK9</accession>
<sequence>MADGTKSLGEKLFDSLVVARAETTTWAALSDQDRTICEKAALDFCARLSHDEPARTPAPSAPVEAGDAHLVRHCAHLDCTKAQRCVSPDACTVKAFAGMTREWLERKATLEGDHEVGAGVTHPTPPAVERIEIDPDIARGLPGGQVDLATYEAIEEALDKANAPVTANGKFLTLAERVAAMAAHVERLAEAAKAAVAALQIEVRANEMSAGIMRDPARTGGWEGAGRTANAFARHALKAANIRDSLAEALATFQEVGR</sequence>